<dbReference type="PANTHER" id="PTHR47219:SF20">
    <property type="entry name" value="TBC1 DOMAIN FAMILY MEMBER 2B"/>
    <property type="match status" value="1"/>
</dbReference>
<dbReference type="STRING" id="6205.A0A0R3X9A3"/>
<dbReference type="EMBL" id="UYWX01021320">
    <property type="protein sequence ID" value="VDM35092.1"/>
    <property type="molecule type" value="Genomic_DNA"/>
</dbReference>
<dbReference type="GO" id="GO:0005096">
    <property type="term" value="F:GTPase activator activity"/>
    <property type="evidence" value="ECO:0007669"/>
    <property type="project" value="TreeGrafter"/>
</dbReference>
<organism evidence="5">
    <name type="scientific">Hydatigena taeniaeformis</name>
    <name type="common">Feline tapeworm</name>
    <name type="synonym">Taenia taeniaeformis</name>
    <dbReference type="NCBI Taxonomy" id="6205"/>
    <lineage>
        <taxon>Eukaryota</taxon>
        <taxon>Metazoa</taxon>
        <taxon>Spiralia</taxon>
        <taxon>Lophotrochozoa</taxon>
        <taxon>Platyhelminthes</taxon>
        <taxon>Cestoda</taxon>
        <taxon>Eucestoda</taxon>
        <taxon>Cyclophyllidea</taxon>
        <taxon>Taeniidae</taxon>
        <taxon>Hydatigera</taxon>
    </lineage>
</organism>
<dbReference type="InterPro" id="IPR035969">
    <property type="entry name" value="Rab-GAP_TBC_sf"/>
</dbReference>
<dbReference type="PANTHER" id="PTHR47219">
    <property type="entry name" value="RAB GTPASE-ACTIVATING PROTEIN 1-LIKE"/>
    <property type="match status" value="1"/>
</dbReference>
<sequence length="371" mass="42649">MRLYWGFIHIGSDSGSLSEMDEVSNFNKMELQQALEKNENLRKKNEGLESELHDLQIGYVSLLQGCYKYKLDEALEGGKYASMPINAEHKDRVRHLLEVARRDDPRLPSASIISSHTGYTSTYGFQESFDNEETTMLYLVSLLLHTYMMNSSPEEVKVAQWNEILNSDFSLVPRARLKDLCRQGIPDGMRHLVWEQLVKLGASMFQMDMDPQYYQSLVNKVNDSQVDSSYRHQITLDLLRTFPNHIAFNRPEGFGVQKMQEVLQAFTIHNPDVGYCQGMNFIVGNATLFLDKEITFWLLVLIVEHYFPQNYFNEGLIAAQADQIILRDLISKYCPSIACAMQELEVDITTITLNWFIAAFVNSVPIENLKD</sequence>
<evidence type="ECO:0000313" key="5">
    <source>
        <dbReference type="WBParaSite" id="TTAC_0001012801-mRNA-1"/>
    </source>
</evidence>
<dbReference type="InterPro" id="IPR050302">
    <property type="entry name" value="Rab_GAP_TBC_domain"/>
</dbReference>
<dbReference type="Pfam" id="PF00566">
    <property type="entry name" value="RabGAP-TBC"/>
    <property type="match status" value="1"/>
</dbReference>
<reference evidence="3 4" key="2">
    <citation type="submission" date="2018-11" db="EMBL/GenBank/DDBJ databases">
        <authorList>
            <consortium name="Pathogen Informatics"/>
        </authorList>
    </citation>
    <scope>NUCLEOTIDE SEQUENCE [LARGE SCALE GENOMIC DNA]</scope>
</reference>
<evidence type="ECO:0000313" key="4">
    <source>
        <dbReference type="Proteomes" id="UP000274429"/>
    </source>
</evidence>
<dbReference type="AlphaFoldDB" id="A0A0R3X9A3"/>
<feature type="coiled-coil region" evidence="1">
    <location>
        <begin position="24"/>
        <end position="58"/>
    </location>
</feature>
<keyword evidence="4" id="KW-1185">Reference proteome</keyword>
<evidence type="ECO:0000313" key="3">
    <source>
        <dbReference type="EMBL" id="VDM35092.1"/>
    </source>
</evidence>
<name>A0A0R3X9A3_HYDTA</name>
<dbReference type="SMART" id="SM00164">
    <property type="entry name" value="TBC"/>
    <property type="match status" value="1"/>
</dbReference>
<dbReference type="Proteomes" id="UP000274429">
    <property type="component" value="Unassembled WGS sequence"/>
</dbReference>
<accession>A0A0R3X9A3</accession>
<proteinExistence type="predicted"/>
<evidence type="ECO:0000256" key="1">
    <source>
        <dbReference type="SAM" id="Coils"/>
    </source>
</evidence>
<feature type="domain" description="Rab-GAP TBC" evidence="2">
    <location>
        <begin position="184"/>
        <end position="371"/>
    </location>
</feature>
<dbReference type="SUPFAM" id="SSF47923">
    <property type="entry name" value="Ypt/Rab-GAP domain of gyp1p"/>
    <property type="match status" value="1"/>
</dbReference>
<dbReference type="FunFam" id="1.10.8.270:FF:000026">
    <property type="entry name" value="TBC (Tre-2/Bub2/Cdc16) domain family"/>
    <property type="match status" value="1"/>
</dbReference>
<reference evidence="5" key="1">
    <citation type="submission" date="2017-02" db="UniProtKB">
        <authorList>
            <consortium name="WormBaseParasite"/>
        </authorList>
    </citation>
    <scope>IDENTIFICATION</scope>
</reference>
<dbReference type="InterPro" id="IPR000195">
    <property type="entry name" value="Rab-GAP-TBC_dom"/>
</dbReference>
<dbReference type="WBParaSite" id="TTAC_0001012801-mRNA-1">
    <property type="protein sequence ID" value="TTAC_0001012801-mRNA-1"/>
    <property type="gene ID" value="TTAC_0001012801"/>
</dbReference>
<protein>
    <submittedName>
        <fullName evidence="5">Rab-GAP TBC domain-containing protein</fullName>
    </submittedName>
</protein>
<dbReference type="OrthoDB" id="294251at2759"/>
<gene>
    <name evidence="3" type="ORF">TTAC_LOCUS10112</name>
</gene>
<keyword evidence="1" id="KW-0175">Coiled coil</keyword>
<dbReference type="Gene3D" id="1.10.472.80">
    <property type="entry name" value="Ypt/Rab-GAP domain of gyp1p, domain 3"/>
    <property type="match status" value="1"/>
</dbReference>
<evidence type="ECO:0000259" key="2">
    <source>
        <dbReference type="PROSITE" id="PS50086"/>
    </source>
</evidence>
<dbReference type="GO" id="GO:0031267">
    <property type="term" value="F:small GTPase binding"/>
    <property type="evidence" value="ECO:0007669"/>
    <property type="project" value="TreeGrafter"/>
</dbReference>
<dbReference type="Gene3D" id="1.10.8.270">
    <property type="entry name" value="putative rabgap domain of human tbc1 domain family member 14 like domains"/>
    <property type="match status" value="1"/>
</dbReference>
<dbReference type="PROSITE" id="PS50086">
    <property type="entry name" value="TBC_RABGAP"/>
    <property type="match status" value="1"/>
</dbReference>